<dbReference type="EMBL" id="CH955446">
    <property type="protein sequence ID" value="KQR93661.1"/>
    <property type="molecule type" value="Genomic_DNA"/>
</dbReference>
<proteinExistence type="predicted"/>
<reference evidence="2 3" key="2">
    <citation type="journal article" date="2008" name="Bioinformatics">
        <title>Assembly reconciliation.</title>
        <authorList>
            <person name="Zimin A.V."/>
            <person name="Smith D.R."/>
            <person name="Sutton G."/>
            <person name="Yorke J.A."/>
        </authorList>
    </citation>
    <scope>NUCLEOTIDE SEQUENCE [LARGE SCALE GENOMIC DNA]</scope>
    <source>
        <strain evidence="2 3">TSC#14021-0224.01</strain>
    </source>
</reference>
<evidence type="ECO:0000256" key="1">
    <source>
        <dbReference type="SAM" id="MobiDB-lite"/>
    </source>
</evidence>
<name>A0A0Q5QIU8_DROER</name>
<feature type="region of interest" description="Disordered" evidence="1">
    <location>
        <begin position="111"/>
        <end position="159"/>
    </location>
</feature>
<evidence type="ECO:0000313" key="3">
    <source>
        <dbReference type="Proteomes" id="UP000008711"/>
    </source>
</evidence>
<evidence type="ECO:0000313" key="2">
    <source>
        <dbReference type="EMBL" id="KQR93661.1"/>
    </source>
</evidence>
<organism evidence="2 3">
    <name type="scientific">Drosophila erecta</name>
    <name type="common">Fruit fly</name>
    <dbReference type="NCBI Taxonomy" id="7220"/>
    <lineage>
        <taxon>Eukaryota</taxon>
        <taxon>Metazoa</taxon>
        <taxon>Ecdysozoa</taxon>
        <taxon>Arthropoda</taxon>
        <taxon>Hexapoda</taxon>
        <taxon>Insecta</taxon>
        <taxon>Pterygota</taxon>
        <taxon>Neoptera</taxon>
        <taxon>Endopterygota</taxon>
        <taxon>Diptera</taxon>
        <taxon>Brachycera</taxon>
        <taxon>Muscomorpha</taxon>
        <taxon>Ephydroidea</taxon>
        <taxon>Drosophilidae</taxon>
        <taxon>Drosophila</taxon>
        <taxon>Sophophora</taxon>
    </lineage>
</organism>
<sequence>MQRFDRAKPGEQICSDLQWELHFQCPQGREVPVRWLIFLSVTKKSKNRWRDSNYDERATKQLSPEKNQANFQIKRDPIKMHHGVKGDSDVNGRSDEQLKWDPAFNKMTLVGKNVNEATKNEDSETPFRKERKRRNTPNSDKTSQGHSSKNTDKSKAAKGVFKRGHGRYRCKSLGYMKEHLRFGRFVCPSDLLRVKLEERDLYRCIPYCNTSLYQTCMPYKFRYQCCAAP</sequence>
<feature type="compositionally biased region" description="Basic and acidic residues" evidence="1">
    <location>
        <begin position="118"/>
        <end position="128"/>
    </location>
</feature>
<feature type="compositionally biased region" description="Polar residues" evidence="1">
    <location>
        <begin position="136"/>
        <end position="148"/>
    </location>
</feature>
<keyword evidence="3" id="KW-1185">Reference proteome</keyword>
<accession>A0A0Q5QIU8</accession>
<protein>
    <submittedName>
        <fullName evidence="2">Uncharacterized protein</fullName>
    </submittedName>
</protein>
<dbReference type="AlphaFoldDB" id="A0A0Q5QIU8"/>
<dbReference type="Proteomes" id="UP000008711">
    <property type="component" value="Unassembled WGS sequence"/>
</dbReference>
<gene>
    <name evidence="2" type="primary">Dere\GG27111</name>
    <name evidence="2" type="synonym">GG27111</name>
    <name evidence="2" type="ORF">Dere_GG27111</name>
</gene>
<dbReference type="OrthoDB" id="8060664at2759"/>
<reference evidence="2 3" key="1">
    <citation type="journal article" date="2007" name="Nature">
        <title>Evolution of genes and genomes on the Drosophila phylogeny.</title>
        <authorList>
            <consortium name="Drosophila 12 Genomes Consortium"/>
            <person name="Clark A.G."/>
            <person name="Eisen M.B."/>
            <person name="Smith D.R."/>
            <person name="Bergman C.M."/>
            <person name="Oliver B."/>
            <person name="Markow T.A."/>
            <person name="Kaufman T.C."/>
            <person name="Kellis M."/>
            <person name="Gelbart W."/>
            <person name="Iyer V.N."/>
            <person name="Pollard D.A."/>
            <person name="Sackton T.B."/>
            <person name="Larracuente A.M."/>
            <person name="Singh N.D."/>
            <person name="Abad J.P."/>
            <person name="Abt D.N."/>
            <person name="Adryan B."/>
            <person name="Aguade M."/>
            <person name="Akashi H."/>
            <person name="Anderson W.W."/>
            <person name="Aquadro C.F."/>
            <person name="Ardell D.H."/>
            <person name="Arguello R."/>
            <person name="Artieri C.G."/>
            <person name="Barbash D.A."/>
            <person name="Barker D."/>
            <person name="Barsanti P."/>
            <person name="Batterham P."/>
            <person name="Batzoglou S."/>
            <person name="Begun D."/>
            <person name="Bhutkar A."/>
            <person name="Blanco E."/>
            <person name="Bosak S.A."/>
            <person name="Bradley R.K."/>
            <person name="Brand A.D."/>
            <person name="Brent M.R."/>
            <person name="Brooks A.N."/>
            <person name="Brown R.H."/>
            <person name="Butlin R.K."/>
            <person name="Caggese C."/>
            <person name="Calvi B.R."/>
            <person name="Bernardo de Carvalho A."/>
            <person name="Caspi A."/>
            <person name="Castrezana S."/>
            <person name="Celniker S.E."/>
            <person name="Chang J.L."/>
            <person name="Chapple C."/>
            <person name="Chatterji S."/>
            <person name="Chinwalla A."/>
            <person name="Civetta A."/>
            <person name="Clifton S.W."/>
            <person name="Comeron J.M."/>
            <person name="Costello J.C."/>
            <person name="Coyne J.A."/>
            <person name="Daub J."/>
            <person name="David R.G."/>
            <person name="Delcher A.L."/>
            <person name="Delehaunty K."/>
            <person name="Do C.B."/>
            <person name="Ebling H."/>
            <person name="Edwards K."/>
            <person name="Eickbush T."/>
            <person name="Evans J.D."/>
            <person name="Filipski A."/>
            <person name="Findeiss S."/>
            <person name="Freyhult E."/>
            <person name="Fulton L."/>
            <person name="Fulton R."/>
            <person name="Garcia A.C."/>
            <person name="Gardiner A."/>
            <person name="Garfield D.A."/>
            <person name="Garvin B.E."/>
            <person name="Gibson G."/>
            <person name="Gilbert D."/>
            <person name="Gnerre S."/>
            <person name="Godfrey J."/>
            <person name="Good R."/>
            <person name="Gotea V."/>
            <person name="Gravely B."/>
            <person name="Greenberg A.J."/>
            <person name="Griffiths-Jones S."/>
            <person name="Gross S."/>
            <person name="Guigo R."/>
            <person name="Gustafson E.A."/>
            <person name="Haerty W."/>
            <person name="Hahn M.W."/>
            <person name="Halligan D.L."/>
            <person name="Halpern A.L."/>
            <person name="Halter G.M."/>
            <person name="Han M.V."/>
            <person name="Heger A."/>
            <person name="Hillier L."/>
            <person name="Hinrichs A.S."/>
            <person name="Holmes I."/>
            <person name="Hoskins R.A."/>
            <person name="Hubisz M.J."/>
            <person name="Hultmark D."/>
            <person name="Huntley M.A."/>
            <person name="Jaffe D.B."/>
            <person name="Jagadeeshan S."/>
            <person name="Jeck W.R."/>
            <person name="Johnson J."/>
            <person name="Jones C.D."/>
            <person name="Jordan W.C."/>
            <person name="Karpen G.H."/>
            <person name="Kataoka E."/>
            <person name="Keightley P.D."/>
            <person name="Kheradpour P."/>
            <person name="Kirkness E.F."/>
            <person name="Koerich L.B."/>
            <person name="Kristiansen K."/>
            <person name="Kudrna D."/>
            <person name="Kulathinal R.J."/>
            <person name="Kumar S."/>
            <person name="Kwok R."/>
            <person name="Lander E."/>
            <person name="Langley C.H."/>
            <person name="Lapoint R."/>
            <person name="Lazzaro B.P."/>
            <person name="Lee S.J."/>
            <person name="Levesque L."/>
            <person name="Li R."/>
            <person name="Lin C.F."/>
            <person name="Lin M.F."/>
            <person name="Lindblad-Toh K."/>
            <person name="Llopart A."/>
            <person name="Long M."/>
            <person name="Low L."/>
            <person name="Lozovsky E."/>
            <person name="Lu J."/>
            <person name="Luo M."/>
            <person name="Machado C.A."/>
            <person name="Makalowski W."/>
            <person name="Marzo M."/>
            <person name="Matsuda M."/>
            <person name="Matzkin L."/>
            <person name="McAllister B."/>
            <person name="McBride C.S."/>
            <person name="McKernan B."/>
            <person name="McKernan K."/>
            <person name="Mendez-Lago M."/>
            <person name="Minx P."/>
            <person name="Mollenhauer M.U."/>
            <person name="Montooth K."/>
            <person name="Mount S.M."/>
            <person name="Mu X."/>
            <person name="Myers E."/>
            <person name="Negre B."/>
            <person name="Newfeld S."/>
            <person name="Nielsen R."/>
            <person name="Noor M.A."/>
            <person name="O'Grady P."/>
            <person name="Pachter L."/>
            <person name="Papaceit M."/>
            <person name="Parisi M.J."/>
            <person name="Parisi M."/>
            <person name="Parts L."/>
            <person name="Pedersen J.S."/>
            <person name="Pesole G."/>
            <person name="Phillippy A.M."/>
            <person name="Ponting C.P."/>
            <person name="Pop M."/>
            <person name="Porcelli D."/>
            <person name="Powell J.R."/>
            <person name="Prohaska S."/>
            <person name="Pruitt K."/>
            <person name="Puig M."/>
            <person name="Quesneville H."/>
            <person name="Ram K.R."/>
            <person name="Rand D."/>
            <person name="Rasmussen M.D."/>
            <person name="Reed L.K."/>
            <person name="Reenan R."/>
            <person name="Reily A."/>
            <person name="Remington K.A."/>
            <person name="Rieger T.T."/>
            <person name="Ritchie M.G."/>
            <person name="Robin C."/>
            <person name="Rogers Y.H."/>
            <person name="Rohde C."/>
            <person name="Rozas J."/>
            <person name="Rubenfield M.J."/>
            <person name="Ruiz A."/>
            <person name="Russo S."/>
            <person name="Salzberg S.L."/>
            <person name="Sanchez-Gracia A."/>
            <person name="Saranga D.J."/>
            <person name="Sato H."/>
            <person name="Schaeffer S.W."/>
            <person name="Schatz M.C."/>
            <person name="Schlenke T."/>
            <person name="Schwartz R."/>
            <person name="Segarra C."/>
            <person name="Singh R.S."/>
            <person name="Sirot L."/>
            <person name="Sirota M."/>
            <person name="Sisneros N.B."/>
            <person name="Smith C.D."/>
            <person name="Smith T.F."/>
            <person name="Spieth J."/>
            <person name="Stage D.E."/>
            <person name="Stark A."/>
            <person name="Stephan W."/>
            <person name="Strausberg R.L."/>
            <person name="Strempel S."/>
            <person name="Sturgill D."/>
            <person name="Sutton G."/>
            <person name="Sutton G.G."/>
            <person name="Tao W."/>
            <person name="Teichmann S."/>
            <person name="Tobari Y.N."/>
            <person name="Tomimura Y."/>
            <person name="Tsolas J.M."/>
            <person name="Valente V.L."/>
            <person name="Venter E."/>
            <person name="Venter J.C."/>
            <person name="Vicario S."/>
            <person name="Vieira F.G."/>
            <person name="Vilella A.J."/>
            <person name="Villasante A."/>
            <person name="Walenz B."/>
            <person name="Wang J."/>
            <person name="Wasserman M."/>
            <person name="Watts T."/>
            <person name="Wilson D."/>
            <person name="Wilson R.K."/>
            <person name="Wing R.A."/>
            <person name="Wolfner M.F."/>
            <person name="Wong A."/>
            <person name="Wong G.K."/>
            <person name="Wu C.I."/>
            <person name="Wu G."/>
            <person name="Yamamoto D."/>
            <person name="Yang H.P."/>
            <person name="Yang S.P."/>
            <person name="Yorke J.A."/>
            <person name="Yoshida K."/>
            <person name="Zdobnov E."/>
            <person name="Zhang P."/>
            <person name="Zhang Y."/>
            <person name="Zimin A.V."/>
            <person name="Baldwin J."/>
            <person name="Abdouelleil A."/>
            <person name="Abdulkadir J."/>
            <person name="Abebe A."/>
            <person name="Abera B."/>
            <person name="Abreu J."/>
            <person name="Acer S.C."/>
            <person name="Aftuck L."/>
            <person name="Alexander A."/>
            <person name="An P."/>
            <person name="Anderson E."/>
            <person name="Anderson S."/>
            <person name="Arachi H."/>
            <person name="Azer M."/>
            <person name="Bachantsang P."/>
            <person name="Barry A."/>
            <person name="Bayul T."/>
            <person name="Berlin A."/>
            <person name="Bessette D."/>
            <person name="Bloom T."/>
            <person name="Blye J."/>
            <person name="Boguslavskiy L."/>
            <person name="Bonnet C."/>
            <person name="Boukhgalter B."/>
            <person name="Bourzgui I."/>
            <person name="Brown A."/>
            <person name="Cahill P."/>
            <person name="Channer S."/>
            <person name="Cheshatsang Y."/>
            <person name="Chuda L."/>
            <person name="Citroen M."/>
            <person name="Collymore A."/>
            <person name="Cooke P."/>
            <person name="Costello M."/>
            <person name="D'Aco K."/>
            <person name="Daza R."/>
            <person name="De Haan G."/>
            <person name="DeGray S."/>
            <person name="DeMaso C."/>
            <person name="Dhargay N."/>
            <person name="Dooley K."/>
            <person name="Dooley E."/>
            <person name="Doricent M."/>
            <person name="Dorje P."/>
            <person name="Dorjee K."/>
            <person name="Dupes A."/>
            <person name="Elong R."/>
            <person name="Falk J."/>
            <person name="Farina A."/>
            <person name="Faro S."/>
            <person name="Ferguson D."/>
            <person name="Fisher S."/>
            <person name="Foley C.D."/>
            <person name="Franke A."/>
            <person name="Friedrich D."/>
            <person name="Gadbois L."/>
            <person name="Gearin G."/>
            <person name="Gearin C.R."/>
            <person name="Giannoukos G."/>
            <person name="Goode T."/>
            <person name="Graham J."/>
            <person name="Grandbois E."/>
            <person name="Grewal S."/>
            <person name="Gyaltsen K."/>
            <person name="Hafez N."/>
            <person name="Hagos B."/>
            <person name="Hall J."/>
            <person name="Henson C."/>
            <person name="Hollinger A."/>
            <person name="Honan T."/>
            <person name="Huard M.D."/>
            <person name="Hughes L."/>
            <person name="Hurhula B."/>
            <person name="Husby M.E."/>
            <person name="Kamat A."/>
            <person name="Kanga B."/>
            <person name="Kashin S."/>
            <person name="Khazanovich D."/>
            <person name="Kisner P."/>
            <person name="Lance K."/>
            <person name="Lara M."/>
            <person name="Lee W."/>
            <person name="Lennon N."/>
            <person name="Letendre F."/>
            <person name="LeVine R."/>
            <person name="Lipovsky A."/>
            <person name="Liu X."/>
            <person name="Liu J."/>
            <person name="Liu S."/>
            <person name="Lokyitsang T."/>
            <person name="Lokyitsang Y."/>
            <person name="Lubonja R."/>
            <person name="Lui A."/>
            <person name="MacDonald P."/>
            <person name="Magnisalis V."/>
            <person name="Maru K."/>
            <person name="Matthews C."/>
            <person name="McCusker W."/>
            <person name="McDonough S."/>
            <person name="Mehta T."/>
            <person name="Meldrim J."/>
            <person name="Meneus L."/>
            <person name="Mihai O."/>
            <person name="Mihalev A."/>
            <person name="Mihova T."/>
            <person name="Mittelman R."/>
            <person name="Mlenga V."/>
            <person name="Montmayeur A."/>
            <person name="Mulrain L."/>
            <person name="Navidi A."/>
            <person name="Naylor J."/>
            <person name="Negash T."/>
            <person name="Nguyen T."/>
            <person name="Nguyen N."/>
            <person name="Nicol R."/>
            <person name="Norbu C."/>
            <person name="Norbu N."/>
            <person name="Novod N."/>
            <person name="O'Neill B."/>
            <person name="Osman S."/>
            <person name="Markiewicz E."/>
            <person name="Oyono O.L."/>
            <person name="Patti C."/>
            <person name="Phunkhang P."/>
            <person name="Pierre F."/>
            <person name="Priest M."/>
            <person name="Raghuraman S."/>
            <person name="Rege F."/>
            <person name="Reyes R."/>
            <person name="Rise C."/>
            <person name="Rogov P."/>
            <person name="Ross K."/>
            <person name="Ryan E."/>
            <person name="Settipalli S."/>
            <person name="Shea T."/>
            <person name="Sherpa N."/>
            <person name="Shi L."/>
            <person name="Shih D."/>
            <person name="Sparrow T."/>
            <person name="Spaulding J."/>
            <person name="Stalker J."/>
            <person name="Stange-Thomann N."/>
            <person name="Stavropoulos S."/>
            <person name="Stone C."/>
            <person name="Strader C."/>
            <person name="Tesfaye S."/>
            <person name="Thomson T."/>
            <person name="Thoulutsang Y."/>
            <person name="Thoulutsang D."/>
            <person name="Topham K."/>
            <person name="Topping I."/>
            <person name="Tsamla T."/>
            <person name="Vassiliev H."/>
            <person name="Vo A."/>
            <person name="Wangchuk T."/>
            <person name="Wangdi T."/>
            <person name="Weiand M."/>
            <person name="Wilkinson J."/>
            <person name="Wilson A."/>
            <person name="Yadav S."/>
            <person name="Young G."/>
            <person name="Yu Q."/>
            <person name="Zembek L."/>
            <person name="Zhong D."/>
            <person name="Zimmer A."/>
            <person name="Zwirko Z."/>
            <person name="Jaffe D.B."/>
            <person name="Alvarez P."/>
            <person name="Brockman W."/>
            <person name="Butler J."/>
            <person name="Chin C."/>
            <person name="Gnerre S."/>
            <person name="Grabherr M."/>
            <person name="Kleber M."/>
            <person name="Mauceli E."/>
            <person name="MacCallum I."/>
        </authorList>
    </citation>
    <scope>NUCLEOTIDE SEQUENCE [LARGE SCALE GENOMIC DNA]</scope>
    <source>
        <strain evidence="2 3">TSC#14021-0224.01</strain>
    </source>
</reference>